<gene>
    <name evidence="2" type="ORF">BYL167_LOCUS44538</name>
    <name evidence="1" type="ORF">GIL414_LOCUS42339</name>
    <name evidence="3" type="ORF">GIL414_LOCUS46953</name>
</gene>
<dbReference type="EMBL" id="CAJOBJ010122404">
    <property type="protein sequence ID" value="CAF4682547.1"/>
    <property type="molecule type" value="Genomic_DNA"/>
</dbReference>
<feature type="non-terminal residue" evidence="3">
    <location>
        <position position="1"/>
    </location>
</feature>
<evidence type="ECO:0000313" key="1">
    <source>
        <dbReference type="EMBL" id="CAF4682547.1"/>
    </source>
</evidence>
<dbReference type="AlphaFoldDB" id="A0A8S3BEB3"/>
<reference evidence="3" key="1">
    <citation type="submission" date="2021-02" db="EMBL/GenBank/DDBJ databases">
        <authorList>
            <person name="Nowell W R."/>
        </authorList>
    </citation>
    <scope>NUCLEOTIDE SEQUENCE</scope>
</reference>
<dbReference type="PANTHER" id="PTHR24116:SF0">
    <property type="entry name" value="KINASE D-INTERACTING SUBSTRATE OF 220 KDA"/>
    <property type="match status" value="1"/>
</dbReference>
<dbReference type="InterPro" id="IPR052771">
    <property type="entry name" value="Neurotrophin_sig_adaptor"/>
</dbReference>
<dbReference type="EMBL" id="CAJOBJ010148832">
    <property type="protein sequence ID" value="CAF4796015.1"/>
    <property type="molecule type" value="Genomic_DNA"/>
</dbReference>
<dbReference type="Proteomes" id="UP000681720">
    <property type="component" value="Unassembled WGS sequence"/>
</dbReference>
<organism evidence="3 4">
    <name type="scientific">Rotaria magnacalcarata</name>
    <dbReference type="NCBI Taxonomy" id="392030"/>
    <lineage>
        <taxon>Eukaryota</taxon>
        <taxon>Metazoa</taxon>
        <taxon>Spiralia</taxon>
        <taxon>Gnathifera</taxon>
        <taxon>Rotifera</taxon>
        <taxon>Eurotatoria</taxon>
        <taxon>Bdelloidea</taxon>
        <taxon>Philodinida</taxon>
        <taxon>Philodinidae</taxon>
        <taxon>Rotaria</taxon>
    </lineage>
</organism>
<protein>
    <submittedName>
        <fullName evidence="3">Uncharacterized protein</fullName>
    </submittedName>
</protein>
<evidence type="ECO:0000313" key="4">
    <source>
        <dbReference type="Proteomes" id="UP000681720"/>
    </source>
</evidence>
<proteinExistence type="predicted"/>
<comment type="caution">
    <text evidence="3">The sequence shown here is derived from an EMBL/GenBank/DDBJ whole genome shotgun (WGS) entry which is preliminary data.</text>
</comment>
<dbReference type="GO" id="GO:0030165">
    <property type="term" value="F:PDZ domain binding"/>
    <property type="evidence" value="ECO:0007669"/>
    <property type="project" value="TreeGrafter"/>
</dbReference>
<accession>A0A8S3BEB3</accession>
<name>A0A8S3BEB3_9BILA</name>
<dbReference type="EMBL" id="CAJOBH010121230">
    <property type="protein sequence ID" value="CAF4712422.1"/>
    <property type="molecule type" value="Genomic_DNA"/>
</dbReference>
<evidence type="ECO:0000313" key="2">
    <source>
        <dbReference type="EMBL" id="CAF4712422.1"/>
    </source>
</evidence>
<feature type="non-terminal residue" evidence="3">
    <location>
        <position position="59"/>
    </location>
</feature>
<dbReference type="GO" id="GO:0019887">
    <property type="term" value="F:protein kinase regulator activity"/>
    <property type="evidence" value="ECO:0007669"/>
    <property type="project" value="TreeGrafter"/>
</dbReference>
<evidence type="ECO:0000313" key="3">
    <source>
        <dbReference type="EMBL" id="CAF4796015.1"/>
    </source>
</evidence>
<sequence length="59" mass="6596">RPNKRGETPYKIDATLQKSILTTIFGQRTLNLNDDSILGYDLYSSALAEILSEPSLRTP</sequence>
<dbReference type="PANTHER" id="PTHR24116">
    <property type="entry name" value="KINASE D-INTERACTING SUBSTRATE OF 220 KDA"/>
    <property type="match status" value="1"/>
</dbReference>
<dbReference type="Proteomes" id="UP000681967">
    <property type="component" value="Unassembled WGS sequence"/>
</dbReference>